<dbReference type="InterPro" id="IPR036640">
    <property type="entry name" value="ABC1_TM_sf"/>
</dbReference>
<dbReference type="GO" id="GO:0034040">
    <property type="term" value="F:ATPase-coupled lipid transmembrane transporter activity"/>
    <property type="evidence" value="ECO:0007669"/>
    <property type="project" value="TreeGrafter"/>
</dbReference>
<dbReference type="SUPFAM" id="SSF90123">
    <property type="entry name" value="ABC transporter transmembrane region"/>
    <property type="match status" value="1"/>
</dbReference>
<comment type="caution">
    <text evidence="9">The sequence shown here is derived from an EMBL/GenBank/DDBJ whole genome shotgun (WGS) entry which is preliminary data.</text>
</comment>
<evidence type="ECO:0000256" key="3">
    <source>
        <dbReference type="ARBA" id="ARBA00022741"/>
    </source>
</evidence>
<organism evidence="9 10">
    <name type="scientific">Microlunatus endophyticus</name>
    <dbReference type="NCBI Taxonomy" id="1716077"/>
    <lineage>
        <taxon>Bacteria</taxon>
        <taxon>Bacillati</taxon>
        <taxon>Actinomycetota</taxon>
        <taxon>Actinomycetes</taxon>
        <taxon>Propionibacteriales</taxon>
        <taxon>Propionibacteriaceae</taxon>
        <taxon>Microlunatus</taxon>
    </lineage>
</organism>
<dbReference type="SMART" id="SM00382">
    <property type="entry name" value="AAA"/>
    <property type="match status" value="1"/>
</dbReference>
<feature type="transmembrane region" description="Helical" evidence="7">
    <location>
        <begin position="303"/>
        <end position="325"/>
    </location>
</feature>
<dbReference type="AlphaFoldDB" id="A0A917SB45"/>
<dbReference type="PROSITE" id="PS50893">
    <property type="entry name" value="ABC_TRANSPORTER_2"/>
    <property type="match status" value="1"/>
</dbReference>
<dbReference type="GO" id="GO:0005524">
    <property type="term" value="F:ATP binding"/>
    <property type="evidence" value="ECO:0007669"/>
    <property type="project" value="UniProtKB-KW"/>
</dbReference>
<dbReference type="PANTHER" id="PTHR24221">
    <property type="entry name" value="ATP-BINDING CASSETTE SUB-FAMILY B"/>
    <property type="match status" value="1"/>
</dbReference>
<reference evidence="9" key="2">
    <citation type="submission" date="2020-09" db="EMBL/GenBank/DDBJ databases">
        <authorList>
            <person name="Sun Q."/>
            <person name="Zhou Y."/>
        </authorList>
    </citation>
    <scope>NUCLEOTIDE SEQUENCE</scope>
    <source>
        <strain evidence="9">CGMCC 4.7306</strain>
    </source>
</reference>
<accession>A0A917SB45</accession>
<dbReference type="InterPro" id="IPR039421">
    <property type="entry name" value="Type_1_exporter"/>
</dbReference>
<feature type="transmembrane region" description="Helical" evidence="7">
    <location>
        <begin position="45"/>
        <end position="66"/>
    </location>
</feature>
<evidence type="ECO:0000256" key="5">
    <source>
        <dbReference type="ARBA" id="ARBA00022989"/>
    </source>
</evidence>
<dbReference type="RefSeq" id="WP_188895564.1">
    <property type="nucleotide sequence ID" value="NZ_BMMZ01000005.1"/>
</dbReference>
<dbReference type="InterPro" id="IPR017871">
    <property type="entry name" value="ABC_transporter-like_CS"/>
</dbReference>
<dbReference type="Gene3D" id="1.20.1560.10">
    <property type="entry name" value="ABC transporter type 1, transmembrane domain"/>
    <property type="match status" value="1"/>
</dbReference>
<dbReference type="GO" id="GO:0005886">
    <property type="term" value="C:plasma membrane"/>
    <property type="evidence" value="ECO:0007669"/>
    <property type="project" value="UniProtKB-SubCell"/>
</dbReference>
<dbReference type="EMBL" id="BMMZ01000005">
    <property type="protein sequence ID" value="GGL64419.1"/>
    <property type="molecule type" value="Genomic_DNA"/>
</dbReference>
<evidence type="ECO:0000256" key="7">
    <source>
        <dbReference type="SAM" id="Phobius"/>
    </source>
</evidence>
<proteinExistence type="predicted"/>
<keyword evidence="4" id="KW-0067">ATP-binding</keyword>
<dbReference type="InterPro" id="IPR003593">
    <property type="entry name" value="AAA+_ATPase"/>
</dbReference>
<keyword evidence="2 7" id="KW-0812">Transmembrane</keyword>
<dbReference type="Proteomes" id="UP000613840">
    <property type="component" value="Unassembled WGS sequence"/>
</dbReference>
<dbReference type="PANTHER" id="PTHR24221:SF654">
    <property type="entry name" value="ATP-BINDING CASSETTE SUB-FAMILY B MEMBER 6"/>
    <property type="match status" value="1"/>
</dbReference>
<evidence type="ECO:0000259" key="8">
    <source>
        <dbReference type="PROSITE" id="PS50893"/>
    </source>
</evidence>
<keyword evidence="6 7" id="KW-0472">Membrane</keyword>
<comment type="subcellular location">
    <subcellularLocation>
        <location evidence="1">Cell membrane</location>
        <topology evidence="1">Multi-pass membrane protein</topology>
    </subcellularLocation>
</comment>
<dbReference type="SUPFAM" id="SSF52540">
    <property type="entry name" value="P-loop containing nucleoside triphosphate hydrolases"/>
    <property type="match status" value="1"/>
</dbReference>
<dbReference type="InterPro" id="IPR027417">
    <property type="entry name" value="P-loop_NTPase"/>
</dbReference>
<feature type="transmembrane region" description="Helical" evidence="7">
    <location>
        <begin position="179"/>
        <end position="202"/>
    </location>
</feature>
<keyword evidence="3" id="KW-0547">Nucleotide-binding</keyword>
<evidence type="ECO:0000256" key="2">
    <source>
        <dbReference type="ARBA" id="ARBA00022692"/>
    </source>
</evidence>
<feature type="transmembrane region" description="Helical" evidence="7">
    <location>
        <begin position="276"/>
        <end position="297"/>
    </location>
</feature>
<name>A0A917SB45_9ACTN</name>
<sequence length="647" mass="68841">MPLSAASQTRSGRAVRTRIASIAPVGRSYLSHAQLLWLTAPAASLAALILTLIGAAASTAGIVLLGKVIGSGVAAVGHPGSAASHQAMMWLVWLAISFLVPPVVGGVINVLSQHITSAAAARVAALTSEYANSPSGIEHLEEPDESRRLHRMVQAIGEWTYLEGIAGTWTVLQTRLSGIGAFAVIVTWHWWAALILVTGYLVTGRALTAWLLSIFADMALDPPIERRRASYLFDTLMKADAAKEIRLFGLPTWMIERYGTMWRQAMTDVWRRRNATIGPVLSSTIVMAACTALFYAVLGHEAWTGAIPAATVTALVGASVGLQALGMLGDEQVLFSQAMATTERVRTARLQVKLPGLRYAEGSQIPPSVRRVDDPAVAPAEIVIRDLHFSYPSRETAVFDGLDLRIPAGQSVAIVGVNGAGKSTLIKLLCGLYRPDSGAVLVDGADPATDPSARDRVAVIFQDFVRYQLSLKENVALGARGAADIDAVIRTALHDAAGDDVLARLGDDWDVVLSGEYAGGTDLSGGQWQRVALARALAAVAGGSGVLVLDEPTAALDVRAEAQLFDRFLEVTRGMTTVLVSHRLSSVRHVDRIVVIEDGRIVEDGNHDQLLQRGGRYADMFTLQASRFATASGRSTESAAIAEGAVR</sequence>
<evidence type="ECO:0000256" key="6">
    <source>
        <dbReference type="ARBA" id="ARBA00023136"/>
    </source>
</evidence>
<reference evidence="9" key="1">
    <citation type="journal article" date="2014" name="Int. J. Syst. Evol. Microbiol.">
        <title>Complete genome sequence of Corynebacterium casei LMG S-19264T (=DSM 44701T), isolated from a smear-ripened cheese.</title>
        <authorList>
            <consortium name="US DOE Joint Genome Institute (JGI-PGF)"/>
            <person name="Walter F."/>
            <person name="Albersmeier A."/>
            <person name="Kalinowski J."/>
            <person name="Ruckert C."/>
        </authorList>
    </citation>
    <scope>NUCLEOTIDE SEQUENCE</scope>
    <source>
        <strain evidence="9">CGMCC 4.7306</strain>
    </source>
</reference>
<keyword evidence="10" id="KW-1185">Reference proteome</keyword>
<gene>
    <name evidence="9" type="ORF">GCM10011575_23550</name>
</gene>
<evidence type="ECO:0000256" key="1">
    <source>
        <dbReference type="ARBA" id="ARBA00004651"/>
    </source>
</evidence>
<dbReference type="Pfam" id="PF00005">
    <property type="entry name" value="ABC_tran"/>
    <property type="match status" value="1"/>
</dbReference>
<feature type="transmembrane region" description="Helical" evidence="7">
    <location>
        <begin position="87"/>
        <end position="108"/>
    </location>
</feature>
<dbReference type="GO" id="GO:0016887">
    <property type="term" value="F:ATP hydrolysis activity"/>
    <property type="evidence" value="ECO:0007669"/>
    <property type="project" value="InterPro"/>
</dbReference>
<evidence type="ECO:0000256" key="4">
    <source>
        <dbReference type="ARBA" id="ARBA00022840"/>
    </source>
</evidence>
<evidence type="ECO:0000313" key="10">
    <source>
        <dbReference type="Proteomes" id="UP000613840"/>
    </source>
</evidence>
<dbReference type="PROSITE" id="PS00211">
    <property type="entry name" value="ABC_TRANSPORTER_1"/>
    <property type="match status" value="1"/>
</dbReference>
<protein>
    <submittedName>
        <fullName evidence="9">Multidrug ABC transporter permease</fullName>
    </submittedName>
</protein>
<evidence type="ECO:0000313" key="9">
    <source>
        <dbReference type="EMBL" id="GGL64419.1"/>
    </source>
</evidence>
<dbReference type="InterPro" id="IPR003439">
    <property type="entry name" value="ABC_transporter-like_ATP-bd"/>
</dbReference>
<feature type="domain" description="ABC transporter" evidence="8">
    <location>
        <begin position="382"/>
        <end position="623"/>
    </location>
</feature>
<keyword evidence="5 7" id="KW-1133">Transmembrane helix</keyword>
<dbReference type="Gene3D" id="3.40.50.300">
    <property type="entry name" value="P-loop containing nucleotide triphosphate hydrolases"/>
    <property type="match status" value="1"/>
</dbReference>